<protein>
    <recommendedName>
        <fullName evidence="3">NADH:ubiquinone oxidoreductase-like 20kDa subunit domain-containing protein</fullName>
    </recommendedName>
</protein>
<accession>A0A410FSL2</accession>
<dbReference type="GO" id="GO:0016491">
    <property type="term" value="F:oxidoreductase activity"/>
    <property type="evidence" value="ECO:0007669"/>
    <property type="project" value="UniProtKB-KW"/>
</dbReference>
<sequence>MSASRPNTGLPKSTGYGPRTTDRGSRPKIAVYWTGGCGGCDVSFLELGPALLDVLAQVEIAFWPALVDTKRSEVEAFPPRSIAATLVNGTLRTEENVEMVHLLREKSQLVVAFGACAYQGGVPGLANLSPRDQLLRRVARNGFRPAPPPGGEAEDAPPELLPEAKALADEIAVDYVVPGCPPMPSLIGPFFAALLSGDLPHPGHVFAHDKALCEECPRTREERRLTKVVRPHEALPDPEVCLLDQGMICLGPVTRGGCGAACPKAGMPCTGCVGPTPNAGDPGLAMISALGSLARAGEEGPGAFAAEDKLLDALVDPLGTFYKYSLPTYVRRKGGNG</sequence>
<evidence type="ECO:0000256" key="2">
    <source>
        <dbReference type="SAM" id="MobiDB-lite"/>
    </source>
</evidence>
<dbReference type="GO" id="GO:0051536">
    <property type="term" value="F:iron-sulfur cluster binding"/>
    <property type="evidence" value="ECO:0007669"/>
    <property type="project" value="InterPro"/>
</dbReference>
<reference evidence="5" key="1">
    <citation type="submission" date="2018-12" db="EMBL/GenBank/DDBJ databases">
        <title>Complete genome sequence of an uncultured bacterium of the candidate phylum Bipolaricaulota.</title>
        <authorList>
            <person name="Kadnikov V.V."/>
            <person name="Mardanov A.V."/>
            <person name="Beletsky A.V."/>
            <person name="Frank Y.A."/>
            <person name="Karnachuk O.V."/>
            <person name="Ravin N.V."/>
        </authorList>
    </citation>
    <scope>NUCLEOTIDE SEQUENCE [LARGE SCALE GENOMIC DNA]</scope>
</reference>
<feature type="compositionally biased region" description="Polar residues" evidence="2">
    <location>
        <begin position="1"/>
        <end position="11"/>
    </location>
</feature>
<organism evidence="4 5">
    <name type="scientific">Bipolaricaulis sibiricus</name>
    <dbReference type="NCBI Taxonomy" id="2501609"/>
    <lineage>
        <taxon>Bacteria</taxon>
        <taxon>Candidatus Bipolaricaulota</taxon>
        <taxon>Candidatus Bipolaricaulia</taxon>
        <taxon>Candidatus Bipolaricaulales</taxon>
        <taxon>Candidatus Bipolaricaulaceae</taxon>
        <taxon>Candidatus Bipolaricaulis</taxon>
    </lineage>
</organism>
<keyword evidence="1" id="KW-0560">Oxidoreductase</keyword>
<feature type="region of interest" description="Disordered" evidence="2">
    <location>
        <begin position="1"/>
        <end position="22"/>
    </location>
</feature>
<dbReference type="KEGG" id="bih:BIP78_0152"/>
<gene>
    <name evidence="4" type="ORF">BIP78_0152</name>
</gene>
<evidence type="ECO:0000313" key="5">
    <source>
        <dbReference type="Proteomes" id="UP000287233"/>
    </source>
</evidence>
<dbReference type="Gene3D" id="3.40.50.700">
    <property type="entry name" value="NADH:ubiquinone oxidoreductase-like, 20kDa subunit"/>
    <property type="match status" value="1"/>
</dbReference>
<dbReference type="InterPro" id="IPR006137">
    <property type="entry name" value="NADH_UbQ_OxRdtase-like_20kDa"/>
</dbReference>
<evidence type="ECO:0000256" key="1">
    <source>
        <dbReference type="ARBA" id="ARBA00023002"/>
    </source>
</evidence>
<dbReference type="InterPro" id="IPR037024">
    <property type="entry name" value="NiFe_Hase_small_N_sf"/>
</dbReference>
<dbReference type="SUPFAM" id="SSF56770">
    <property type="entry name" value="HydA/Nqo6-like"/>
    <property type="match status" value="1"/>
</dbReference>
<dbReference type="PANTHER" id="PTHR42845:SF2">
    <property type="entry name" value="F420-NON-REDUCING HYDROGENASE VHU SUBUNIT G"/>
    <property type="match status" value="1"/>
</dbReference>
<dbReference type="EMBL" id="CP034928">
    <property type="protein sequence ID" value="QAA75920.1"/>
    <property type="molecule type" value="Genomic_DNA"/>
</dbReference>
<dbReference type="InterPro" id="IPR051349">
    <property type="entry name" value="Hydrogenase_assoc-protein"/>
</dbReference>
<evidence type="ECO:0000259" key="3">
    <source>
        <dbReference type="Pfam" id="PF01058"/>
    </source>
</evidence>
<feature type="domain" description="NADH:ubiquinone oxidoreductase-like 20kDa subunit" evidence="3">
    <location>
        <begin position="37"/>
        <end position="187"/>
    </location>
</feature>
<dbReference type="Proteomes" id="UP000287233">
    <property type="component" value="Chromosome"/>
</dbReference>
<name>A0A410FSL2_BIPS1</name>
<dbReference type="AlphaFoldDB" id="A0A410FSL2"/>
<dbReference type="PANTHER" id="PTHR42845">
    <property type="entry name" value="COENZYME F420-REDUCING HYDROGENASE, GAMMA SUBUNIT"/>
    <property type="match status" value="1"/>
</dbReference>
<proteinExistence type="predicted"/>
<dbReference type="Pfam" id="PF01058">
    <property type="entry name" value="Oxidored_q6"/>
    <property type="match status" value="1"/>
</dbReference>
<evidence type="ECO:0000313" key="4">
    <source>
        <dbReference type="EMBL" id="QAA75920.1"/>
    </source>
</evidence>